<comment type="caution">
    <text evidence="2">The sequence shown here is derived from an EMBL/GenBank/DDBJ whole genome shotgun (WGS) entry which is preliminary data.</text>
</comment>
<protein>
    <recommendedName>
        <fullName evidence="4">BIG2 domain-containing protein</fullName>
    </recommendedName>
</protein>
<dbReference type="EMBL" id="MFEL01000007">
    <property type="protein sequence ID" value="OGE81599.1"/>
    <property type="molecule type" value="Genomic_DNA"/>
</dbReference>
<keyword evidence="1" id="KW-0732">Signal</keyword>
<dbReference type="Proteomes" id="UP000178892">
    <property type="component" value="Unassembled WGS sequence"/>
</dbReference>
<gene>
    <name evidence="2" type="ORF">A2720_00700</name>
</gene>
<evidence type="ECO:0000313" key="3">
    <source>
        <dbReference type="Proteomes" id="UP000178892"/>
    </source>
</evidence>
<accession>A0A1F5NVA0</accession>
<sequence>MRRTTSLFARSFVVALGIVFASACGGNGPIAPSLTVSPSSAQVQIGTATTLTASQSGTWSVTPANCGSITPGNGDRVEFRGLALGTCTARVSASGQDATSVITVTAGPPEPERARILALEYLKQGDPDCRGDACPPGPVKDLLPDENGCYTAEVGQGVIKLPVSHPAKPGRWLRLRNNILGFVRTTEYPDESKIVGGIGWNTGIFFPNVGEVRTLRFELEEGGGDLPSNTLDVREYKLCRK</sequence>
<evidence type="ECO:0000313" key="2">
    <source>
        <dbReference type="EMBL" id="OGE81599.1"/>
    </source>
</evidence>
<evidence type="ECO:0000256" key="1">
    <source>
        <dbReference type="SAM" id="SignalP"/>
    </source>
</evidence>
<name>A0A1F5NVA0_9BACT</name>
<feature type="signal peptide" evidence="1">
    <location>
        <begin position="1"/>
        <end position="23"/>
    </location>
</feature>
<dbReference type="STRING" id="1817825.A2720_00700"/>
<proteinExistence type="predicted"/>
<dbReference type="PROSITE" id="PS51257">
    <property type="entry name" value="PROKAR_LIPOPROTEIN"/>
    <property type="match status" value="1"/>
</dbReference>
<reference evidence="2 3" key="1">
    <citation type="journal article" date="2016" name="Nat. Commun.">
        <title>Thousands of microbial genomes shed light on interconnected biogeochemical processes in an aquifer system.</title>
        <authorList>
            <person name="Anantharaman K."/>
            <person name="Brown C.T."/>
            <person name="Hug L.A."/>
            <person name="Sharon I."/>
            <person name="Castelle C.J."/>
            <person name="Probst A.J."/>
            <person name="Thomas B.C."/>
            <person name="Singh A."/>
            <person name="Wilkins M.J."/>
            <person name="Karaoz U."/>
            <person name="Brodie E.L."/>
            <person name="Williams K.H."/>
            <person name="Hubbard S.S."/>
            <person name="Banfield J.F."/>
        </authorList>
    </citation>
    <scope>NUCLEOTIDE SEQUENCE [LARGE SCALE GENOMIC DNA]</scope>
</reference>
<organism evidence="2 3">
    <name type="scientific">Candidatus Doudnabacteria bacterium RIFCSPHIGHO2_01_FULL_46_24</name>
    <dbReference type="NCBI Taxonomy" id="1817825"/>
    <lineage>
        <taxon>Bacteria</taxon>
        <taxon>Candidatus Doudnaibacteriota</taxon>
    </lineage>
</organism>
<feature type="chain" id="PRO_5009520209" description="BIG2 domain-containing protein" evidence="1">
    <location>
        <begin position="24"/>
        <end position="241"/>
    </location>
</feature>
<dbReference type="AlphaFoldDB" id="A0A1F5NVA0"/>
<evidence type="ECO:0008006" key="4">
    <source>
        <dbReference type="Google" id="ProtNLM"/>
    </source>
</evidence>